<dbReference type="EMBL" id="JANPWB010000008">
    <property type="protein sequence ID" value="KAJ1164979.1"/>
    <property type="molecule type" value="Genomic_DNA"/>
</dbReference>
<protein>
    <submittedName>
        <fullName evidence="1">Uncharacterized protein</fullName>
    </submittedName>
</protein>
<accession>A0AAV7SLU4</accession>
<keyword evidence="2" id="KW-1185">Reference proteome</keyword>
<comment type="caution">
    <text evidence="1">The sequence shown here is derived from an EMBL/GenBank/DDBJ whole genome shotgun (WGS) entry which is preliminary data.</text>
</comment>
<gene>
    <name evidence="1" type="ORF">NDU88_005409</name>
</gene>
<sequence>MVDPVAPHLQATLDKILGEAETALAELSPAQRELGATVLQLSERAQCLKRRAEDTEGRNRRNNARIIGLPEGAEGADMVAFWKDG</sequence>
<evidence type="ECO:0000313" key="1">
    <source>
        <dbReference type="EMBL" id="KAJ1164979.1"/>
    </source>
</evidence>
<dbReference type="Proteomes" id="UP001066276">
    <property type="component" value="Chromosome 4_2"/>
</dbReference>
<dbReference type="AlphaFoldDB" id="A0AAV7SLU4"/>
<evidence type="ECO:0000313" key="2">
    <source>
        <dbReference type="Proteomes" id="UP001066276"/>
    </source>
</evidence>
<proteinExistence type="predicted"/>
<name>A0AAV7SLU4_PLEWA</name>
<reference evidence="1" key="1">
    <citation type="journal article" date="2022" name="bioRxiv">
        <title>Sequencing and chromosome-scale assembly of the giantPleurodeles waltlgenome.</title>
        <authorList>
            <person name="Brown T."/>
            <person name="Elewa A."/>
            <person name="Iarovenko S."/>
            <person name="Subramanian E."/>
            <person name="Araus A.J."/>
            <person name="Petzold A."/>
            <person name="Susuki M."/>
            <person name="Suzuki K.-i.T."/>
            <person name="Hayashi T."/>
            <person name="Toyoda A."/>
            <person name="Oliveira C."/>
            <person name="Osipova E."/>
            <person name="Leigh N.D."/>
            <person name="Simon A."/>
            <person name="Yun M.H."/>
        </authorList>
    </citation>
    <scope>NUCLEOTIDE SEQUENCE</scope>
    <source>
        <strain evidence="1">20211129_DDA</strain>
        <tissue evidence="1">Liver</tissue>
    </source>
</reference>
<organism evidence="1 2">
    <name type="scientific">Pleurodeles waltl</name>
    <name type="common">Iberian ribbed newt</name>
    <dbReference type="NCBI Taxonomy" id="8319"/>
    <lineage>
        <taxon>Eukaryota</taxon>
        <taxon>Metazoa</taxon>
        <taxon>Chordata</taxon>
        <taxon>Craniata</taxon>
        <taxon>Vertebrata</taxon>
        <taxon>Euteleostomi</taxon>
        <taxon>Amphibia</taxon>
        <taxon>Batrachia</taxon>
        <taxon>Caudata</taxon>
        <taxon>Salamandroidea</taxon>
        <taxon>Salamandridae</taxon>
        <taxon>Pleurodelinae</taxon>
        <taxon>Pleurodeles</taxon>
    </lineage>
</organism>